<dbReference type="SMART" id="SM00737">
    <property type="entry name" value="ML"/>
    <property type="match status" value="1"/>
</dbReference>
<reference evidence="12 13" key="1">
    <citation type="submission" date="2023-11" db="EMBL/GenBank/DDBJ databases">
        <title>An acidophilic fungus is an integral part of prey digestion in a carnivorous sundew plant.</title>
        <authorList>
            <person name="Tsai I.J."/>
        </authorList>
    </citation>
    <scope>NUCLEOTIDE SEQUENCE [LARGE SCALE GENOMIC DNA]</scope>
    <source>
        <strain evidence="12">169a</strain>
    </source>
</reference>
<dbReference type="Proteomes" id="UP001303373">
    <property type="component" value="Chromosome 4"/>
</dbReference>
<feature type="domain" description="ML-like" evidence="11">
    <location>
        <begin position="27"/>
        <end position="165"/>
    </location>
</feature>
<dbReference type="InterPro" id="IPR003172">
    <property type="entry name" value="ML_dom"/>
</dbReference>
<feature type="compositionally biased region" description="Basic and acidic residues" evidence="7">
    <location>
        <begin position="716"/>
        <end position="736"/>
    </location>
</feature>
<keyword evidence="4 9" id="KW-0732">Signal</keyword>
<organism evidence="12 13">
    <name type="scientific">Acrodontium crateriforme</name>
    <dbReference type="NCBI Taxonomy" id="150365"/>
    <lineage>
        <taxon>Eukaryota</taxon>
        <taxon>Fungi</taxon>
        <taxon>Dikarya</taxon>
        <taxon>Ascomycota</taxon>
        <taxon>Pezizomycotina</taxon>
        <taxon>Dothideomycetes</taxon>
        <taxon>Dothideomycetidae</taxon>
        <taxon>Mycosphaerellales</taxon>
        <taxon>Teratosphaeriaceae</taxon>
        <taxon>Acrodontium</taxon>
    </lineage>
</organism>
<feature type="transmembrane region" description="Helical" evidence="8">
    <location>
        <begin position="515"/>
        <end position="535"/>
    </location>
</feature>
<feature type="chain" id="PRO_5042851726" evidence="9">
    <location>
        <begin position="26"/>
        <end position="746"/>
    </location>
</feature>
<proteinExistence type="inferred from homology"/>
<feature type="transmembrane region" description="Helical" evidence="8">
    <location>
        <begin position="402"/>
        <end position="422"/>
    </location>
</feature>
<comment type="similarity">
    <text evidence="2">Belongs to the transient receptor potential (TRP) ion channel family.</text>
</comment>
<keyword evidence="3 8" id="KW-0812">Transmembrane</keyword>
<feature type="compositionally biased region" description="Basic and acidic residues" evidence="7">
    <location>
        <begin position="674"/>
        <end position="701"/>
    </location>
</feature>
<dbReference type="Pfam" id="PF06011">
    <property type="entry name" value="TRP"/>
    <property type="match status" value="1"/>
</dbReference>
<dbReference type="GO" id="GO:0009272">
    <property type="term" value="P:fungal-type cell wall biogenesis"/>
    <property type="evidence" value="ECO:0007669"/>
    <property type="project" value="TreeGrafter"/>
</dbReference>
<dbReference type="AlphaFoldDB" id="A0AAQ3M5W4"/>
<evidence type="ECO:0000256" key="9">
    <source>
        <dbReference type="SAM" id="SignalP"/>
    </source>
</evidence>
<dbReference type="InterPro" id="IPR032800">
    <property type="entry name" value="TRP_N"/>
</dbReference>
<feature type="region of interest" description="Disordered" evidence="7">
    <location>
        <begin position="659"/>
        <end position="701"/>
    </location>
</feature>
<feature type="transmembrane region" description="Helical" evidence="8">
    <location>
        <begin position="490"/>
        <end position="509"/>
    </location>
</feature>
<evidence type="ECO:0000256" key="5">
    <source>
        <dbReference type="ARBA" id="ARBA00022989"/>
    </source>
</evidence>
<gene>
    <name evidence="12" type="ORF">R9X50_00329000</name>
</gene>
<evidence type="ECO:0000313" key="12">
    <source>
        <dbReference type="EMBL" id="WPH00461.1"/>
    </source>
</evidence>
<dbReference type="PANTHER" id="PTHR31145">
    <property type="entry name" value="INTEGRAL MEMBRANE PROTEIN (AFU_ORTHOLOGUE AFUA_7G01610)"/>
    <property type="match status" value="1"/>
</dbReference>
<evidence type="ECO:0000256" key="1">
    <source>
        <dbReference type="ARBA" id="ARBA00004141"/>
    </source>
</evidence>
<dbReference type="EMBL" id="CP138583">
    <property type="protein sequence ID" value="WPH00461.1"/>
    <property type="molecule type" value="Genomic_DNA"/>
</dbReference>
<dbReference type="PANTHER" id="PTHR31145:SF5">
    <property type="entry name" value="DUF907 DOMAIN PROTEIN (AFU_ORTHOLOGUE AFUA_2G06100)"/>
    <property type="match status" value="1"/>
</dbReference>
<name>A0AAQ3M5W4_9PEZI</name>
<evidence type="ECO:0000256" key="2">
    <source>
        <dbReference type="ARBA" id="ARBA00010642"/>
    </source>
</evidence>
<protein>
    <submittedName>
        <fullName evidence="12">DUF907 domain-containing protein</fullName>
    </submittedName>
</protein>
<evidence type="ECO:0000256" key="3">
    <source>
        <dbReference type="ARBA" id="ARBA00022692"/>
    </source>
</evidence>
<comment type="subcellular location">
    <subcellularLocation>
        <location evidence="1">Membrane</location>
        <topology evidence="1">Multi-pass membrane protein</topology>
    </subcellularLocation>
</comment>
<sequence length="746" mass="82436">MPAFRAPFRLLSLALLTTLPVSVLGGDILSTSGFSSCITNGTVQVQALDVTYNKNTRELDFNVAGSSSKSQKVQANLIVTAYGRQVYTKSFSPCDYGMSEMCPLPVGTFASHGEQTIPEEYASQIPSIAFSIPDLDGTVKLELKGEDGSDIGCISSTVSNGHTLTLPAVSYVAAGIAGAAMALSAVSALAAGGYPGASTPSPTFTEVFGWFQGMAMNGMMSVHYPDVYRSFTTNFGFSTGLVPWGSMQTAIDNFRANTGGNLTDASYQYLKNVTLVYDSADNTSNVKRALDSLEFWARDGTEVSVNGTSADIGGDAGKANTTSSNPKYQHFVSGIEAYVEQLSIPKANTFMTVLLVWCCAVAVIIVLVLLLKVILEAWSMFGNIPHSLESWRKRYWWRLAKVLTNLILVLYGSWTLYCIYQFTNGDSWVAKLLAAITLALFTAVLMFFTWRIYTKAHEYRKMEGDTKKLYEDKETWIKYSLFYENYKKGYWWLFVPTIVYMFARGAIIAGANGHGLVQTGGQLIVEGLMLILLIWTRPYQRPSGVWINIFIQVVRVLSVVCILVFVEELGISQTTKTITGVILIVVQCVLTCVLAILIAVNAIISCIRENPHRKQRKEMEKLKLNNDPDNLTALDARNSMLLEPMGHKGPMHTTETAYNPPSLLRSPTLPLSHFNDRKGRYDAVPSDHDRNLSRPPHYRYDSDHVNLVSDAASMGHQRDMSVSRSPPRERQPRHPSLDFGFGRPTH</sequence>
<dbReference type="GO" id="GO:0016020">
    <property type="term" value="C:membrane"/>
    <property type="evidence" value="ECO:0007669"/>
    <property type="project" value="UniProtKB-SubCell"/>
</dbReference>
<keyword evidence="6 8" id="KW-0472">Membrane</keyword>
<dbReference type="Pfam" id="PF14558">
    <property type="entry name" value="TRP_N"/>
    <property type="match status" value="1"/>
</dbReference>
<feature type="transmembrane region" description="Helical" evidence="8">
    <location>
        <begin position="547"/>
        <end position="566"/>
    </location>
</feature>
<feature type="region of interest" description="Disordered" evidence="7">
    <location>
        <begin position="714"/>
        <end position="746"/>
    </location>
</feature>
<evidence type="ECO:0000259" key="10">
    <source>
        <dbReference type="SMART" id="SM00737"/>
    </source>
</evidence>
<evidence type="ECO:0000256" key="8">
    <source>
        <dbReference type="SAM" id="Phobius"/>
    </source>
</evidence>
<keyword evidence="5 8" id="KW-1133">Transmembrane helix</keyword>
<dbReference type="SMART" id="SM01320">
    <property type="entry name" value="TRP_N"/>
    <property type="match status" value="1"/>
</dbReference>
<feature type="compositionally biased region" description="Low complexity" evidence="7">
    <location>
        <begin position="660"/>
        <end position="672"/>
    </location>
</feature>
<accession>A0AAQ3M5W4</accession>
<feature type="domain" description="MD-2-related lipid-recognition" evidence="10">
    <location>
        <begin position="34"/>
        <end position="158"/>
    </location>
</feature>
<keyword evidence="13" id="KW-1185">Reference proteome</keyword>
<dbReference type="GO" id="GO:0055085">
    <property type="term" value="P:transmembrane transport"/>
    <property type="evidence" value="ECO:0007669"/>
    <property type="project" value="TreeGrafter"/>
</dbReference>
<feature type="signal peptide" evidence="9">
    <location>
        <begin position="1"/>
        <end position="25"/>
    </location>
</feature>
<feature type="transmembrane region" description="Helical" evidence="8">
    <location>
        <begin position="578"/>
        <end position="607"/>
    </location>
</feature>
<evidence type="ECO:0000259" key="11">
    <source>
        <dbReference type="SMART" id="SM01320"/>
    </source>
</evidence>
<evidence type="ECO:0000256" key="6">
    <source>
        <dbReference type="ARBA" id="ARBA00023136"/>
    </source>
</evidence>
<feature type="transmembrane region" description="Helical" evidence="8">
    <location>
        <begin position="350"/>
        <end position="371"/>
    </location>
</feature>
<dbReference type="InterPro" id="IPR040241">
    <property type="entry name" value="TRP_Flc/Pkd2-like"/>
</dbReference>
<evidence type="ECO:0000256" key="7">
    <source>
        <dbReference type="SAM" id="MobiDB-lite"/>
    </source>
</evidence>
<evidence type="ECO:0000313" key="13">
    <source>
        <dbReference type="Proteomes" id="UP001303373"/>
    </source>
</evidence>
<feature type="transmembrane region" description="Helical" evidence="8">
    <location>
        <begin position="428"/>
        <end position="453"/>
    </location>
</feature>
<evidence type="ECO:0000256" key="4">
    <source>
        <dbReference type="ARBA" id="ARBA00022729"/>
    </source>
</evidence>
<dbReference type="InterPro" id="IPR010308">
    <property type="entry name" value="TRP_C"/>
</dbReference>